<evidence type="ECO:0000313" key="1">
    <source>
        <dbReference type="EMBL" id="GLS45389.1"/>
    </source>
</evidence>
<organism evidence="2 3">
    <name type="scientific">Methylobacterium brachythecii</name>
    <dbReference type="NCBI Taxonomy" id="1176177"/>
    <lineage>
        <taxon>Bacteria</taxon>
        <taxon>Pseudomonadati</taxon>
        <taxon>Pseudomonadota</taxon>
        <taxon>Alphaproteobacteria</taxon>
        <taxon>Hyphomicrobiales</taxon>
        <taxon>Methylobacteriaceae</taxon>
        <taxon>Methylobacterium</taxon>
    </lineage>
</organism>
<dbReference type="Proteomes" id="UP000517759">
    <property type="component" value="Unassembled WGS sequence"/>
</dbReference>
<evidence type="ECO:0000313" key="2">
    <source>
        <dbReference type="EMBL" id="MBB3904837.1"/>
    </source>
</evidence>
<dbReference type="PANTHER" id="PTHR36922">
    <property type="entry name" value="BLL2446 PROTEIN"/>
    <property type="match status" value="1"/>
</dbReference>
<accession>A0A7W6F8T1</accession>
<dbReference type="Proteomes" id="UP001156881">
    <property type="component" value="Unassembled WGS sequence"/>
</dbReference>
<dbReference type="EMBL" id="JACIDN010000009">
    <property type="protein sequence ID" value="MBB3904837.1"/>
    <property type="molecule type" value="Genomic_DNA"/>
</dbReference>
<dbReference type="AlphaFoldDB" id="A0A7W6F8T1"/>
<dbReference type="InterPro" id="IPR034660">
    <property type="entry name" value="DinB/YfiT-like"/>
</dbReference>
<dbReference type="PANTHER" id="PTHR36922:SF1">
    <property type="entry name" value="DUF1993 DOMAIN-CONTAINING PROTEIN"/>
    <property type="match status" value="1"/>
</dbReference>
<comment type="caution">
    <text evidence="2">The sequence shown here is derived from an EMBL/GenBank/DDBJ whole genome shotgun (WGS) entry which is preliminary data.</text>
</comment>
<dbReference type="Gene3D" id="1.20.120.450">
    <property type="entry name" value="dinb family like domain"/>
    <property type="match status" value="1"/>
</dbReference>
<reference evidence="4" key="2">
    <citation type="journal article" date="2019" name="Int. J. Syst. Evol. Microbiol.">
        <title>The Global Catalogue of Microorganisms (GCM) 10K type strain sequencing project: providing services to taxonomists for standard genome sequencing and annotation.</title>
        <authorList>
            <consortium name="The Broad Institute Genomics Platform"/>
            <consortium name="The Broad Institute Genome Sequencing Center for Infectious Disease"/>
            <person name="Wu L."/>
            <person name="Ma J."/>
        </authorList>
    </citation>
    <scope>NUCLEOTIDE SEQUENCE [LARGE SCALE GENOMIC DNA]</scope>
    <source>
        <strain evidence="4">NBRC 107710</strain>
    </source>
</reference>
<reference evidence="1" key="4">
    <citation type="submission" date="2023-01" db="EMBL/GenBank/DDBJ databases">
        <title>Draft genome sequence of Methylobacterium brachythecii strain NBRC 107710.</title>
        <authorList>
            <person name="Sun Q."/>
            <person name="Mori K."/>
        </authorList>
    </citation>
    <scope>NUCLEOTIDE SEQUENCE</scope>
    <source>
        <strain evidence="1">NBRC 107710</strain>
    </source>
</reference>
<dbReference type="EMBL" id="BSPG01000021">
    <property type="protein sequence ID" value="GLS45389.1"/>
    <property type="molecule type" value="Genomic_DNA"/>
</dbReference>
<dbReference type="RefSeq" id="WP_183509093.1">
    <property type="nucleotide sequence ID" value="NZ_BSPG01000021.1"/>
</dbReference>
<protein>
    <recommendedName>
        <fullName evidence="5">DUF1993 domain-containing protein</fullName>
    </recommendedName>
</protein>
<reference evidence="1" key="1">
    <citation type="journal article" date="2014" name="Int. J. Syst. Evol. Microbiol.">
        <title>Complete genome of a new Firmicutes species belonging to the dominant human colonic microbiota ('Ruminococcus bicirculans') reveals two chromosomes and a selective capacity to utilize plant glucans.</title>
        <authorList>
            <consortium name="NISC Comparative Sequencing Program"/>
            <person name="Wegmann U."/>
            <person name="Louis P."/>
            <person name="Goesmann A."/>
            <person name="Henrissat B."/>
            <person name="Duncan S.H."/>
            <person name="Flint H.J."/>
        </authorList>
    </citation>
    <scope>NUCLEOTIDE SEQUENCE</scope>
    <source>
        <strain evidence="1">NBRC 107710</strain>
    </source>
</reference>
<name>A0A7W6F8T1_9HYPH</name>
<dbReference type="SUPFAM" id="SSF109854">
    <property type="entry name" value="DinB/YfiT-like putative metalloenzymes"/>
    <property type="match status" value="1"/>
</dbReference>
<dbReference type="Pfam" id="PF09351">
    <property type="entry name" value="DUF1993"/>
    <property type="match status" value="1"/>
</dbReference>
<sequence>MPLSMYQASIPVLTRGLGVLSTLLGKGAAHADANGLDRATIVAGRLAPDMYPLSGQIQRASDTAKFAAARLTGVDGPSFADEETTLDELQARCAKTIAYLESVGLDAFEGSETRQITFGGGASKTTLPGDAYLLHFALPNFFFHVTTAYDILRHVGVPIGKLDYLGMPRQS</sequence>
<evidence type="ECO:0000313" key="4">
    <source>
        <dbReference type="Proteomes" id="UP001156881"/>
    </source>
</evidence>
<gene>
    <name evidence="1" type="ORF">GCM10007884_33790</name>
    <name evidence="2" type="ORF">GGR33_004363</name>
</gene>
<proteinExistence type="predicted"/>
<evidence type="ECO:0000313" key="3">
    <source>
        <dbReference type="Proteomes" id="UP000517759"/>
    </source>
</evidence>
<evidence type="ECO:0008006" key="5">
    <source>
        <dbReference type="Google" id="ProtNLM"/>
    </source>
</evidence>
<dbReference type="InterPro" id="IPR018531">
    <property type="entry name" value="DUF1993"/>
</dbReference>
<keyword evidence="4" id="KW-1185">Reference proteome</keyword>
<reference evidence="2 3" key="3">
    <citation type="submission" date="2020-08" db="EMBL/GenBank/DDBJ databases">
        <title>Genomic Encyclopedia of Type Strains, Phase IV (KMG-IV): sequencing the most valuable type-strain genomes for metagenomic binning, comparative biology and taxonomic classification.</title>
        <authorList>
            <person name="Goeker M."/>
        </authorList>
    </citation>
    <scope>NUCLEOTIDE SEQUENCE [LARGE SCALE GENOMIC DNA]</scope>
    <source>
        <strain evidence="2 3">DSM 24105</strain>
    </source>
</reference>